<dbReference type="Gene3D" id="3.60.120.10">
    <property type="entry name" value="Anthranilate synthase"/>
    <property type="match status" value="1"/>
</dbReference>
<keyword evidence="4" id="KW-1185">Reference proteome</keyword>
<evidence type="ECO:0000256" key="1">
    <source>
        <dbReference type="SAM" id="MobiDB-lite"/>
    </source>
</evidence>
<comment type="caution">
    <text evidence="3">The sequence shown here is derived from an EMBL/GenBank/DDBJ whole genome shotgun (WGS) entry which is preliminary data.</text>
</comment>
<dbReference type="RefSeq" id="WP_373300067.1">
    <property type="nucleotide sequence ID" value="NZ_BMRP01000063.1"/>
</dbReference>
<dbReference type="Proteomes" id="UP000654471">
    <property type="component" value="Unassembled WGS sequence"/>
</dbReference>
<evidence type="ECO:0000259" key="2">
    <source>
        <dbReference type="Pfam" id="PF00425"/>
    </source>
</evidence>
<dbReference type="Pfam" id="PF00425">
    <property type="entry name" value="Chorismate_bind"/>
    <property type="match status" value="1"/>
</dbReference>
<proteinExistence type="predicted"/>
<evidence type="ECO:0000313" key="4">
    <source>
        <dbReference type="Proteomes" id="UP000654471"/>
    </source>
</evidence>
<reference evidence="4" key="1">
    <citation type="journal article" date="2019" name="Int. J. Syst. Evol. Microbiol.">
        <title>The Global Catalogue of Microorganisms (GCM) 10K type strain sequencing project: providing services to taxonomists for standard genome sequencing and annotation.</title>
        <authorList>
            <consortium name="The Broad Institute Genomics Platform"/>
            <consortium name="The Broad Institute Genome Sequencing Center for Infectious Disease"/>
            <person name="Wu L."/>
            <person name="Ma J."/>
        </authorList>
    </citation>
    <scope>NUCLEOTIDE SEQUENCE [LARGE SCALE GENOMIC DNA]</scope>
    <source>
        <strain evidence="4">JCM 3399</strain>
    </source>
</reference>
<feature type="compositionally biased region" description="Basic and acidic residues" evidence="1">
    <location>
        <begin position="67"/>
        <end position="78"/>
    </location>
</feature>
<accession>A0ABQ2VQS8</accession>
<protein>
    <recommendedName>
        <fullName evidence="2">Chorismate-utilising enzyme C-terminal domain-containing protein</fullName>
    </recommendedName>
</protein>
<evidence type="ECO:0000313" key="3">
    <source>
        <dbReference type="EMBL" id="GGU99382.1"/>
    </source>
</evidence>
<name>A0ABQ2VQS8_9ACTN</name>
<organism evidence="3 4">
    <name type="scientific">Streptomyces albospinus</name>
    <dbReference type="NCBI Taxonomy" id="285515"/>
    <lineage>
        <taxon>Bacteria</taxon>
        <taxon>Bacillati</taxon>
        <taxon>Actinomycetota</taxon>
        <taxon>Actinomycetes</taxon>
        <taxon>Kitasatosporales</taxon>
        <taxon>Streptomycetaceae</taxon>
        <taxon>Streptomyces</taxon>
    </lineage>
</organism>
<feature type="region of interest" description="Disordered" evidence="1">
    <location>
        <begin position="52"/>
        <end position="106"/>
    </location>
</feature>
<dbReference type="EMBL" id="BMRP01000063">
    <property type="protein sequence ID" value="GGU99382.1"/>
    <property type="molecule type" value="Genomic_DNA"/>
</dbReference>
<dbReference type="InterPro" id="IPR015890">
    <property type="entry name" value="Chorismate_C"/>
</dbReference>
<dbReference type="InterPro" id="IPR005801">
    <property type="entry name" value="ADC_synthase"/>
</dbReference>
<dbReference type="SUPFAM" id="SSF56322">
    <property type="entry name" value="ADC synthase"/>
    <property type="match status" value="1"/>
</dbReference>
<sequence>MTDGHAELCACIILFDAADLSIVIRTAIVTPARPVRYGIGGAIVALSDPAAEFEDSRPNTPLPAHLTDPHACKGHAEGSDDPVAVQSREPSTGRLGRTRGSGFHTY</sequence>
<feature type="compositionally biased region" description="Low complexity" evidence="1">
    <location>
        <begin position="92"/>
        <end position="106"/>
    </location>
</feature>
<feature type="domain" description="Chorismate-utilising enzyme C-terminal" evidence="2">
    <location>
        <begin position="11"/>
        <end position="54"/>
    </location>
</feature>
<gene>
    <name evidence="3" type="ORF">GCM10010211_78380</name>
</gene>